<feature type="compositionally biased region" description="Polar residues" evidence="1">
    <location>
        <begin position="512"/>
        <end position="527"/>
    </location>
</feature>
<name>A0ABR4BBL4_9LECA</name>
<proteinExistence type="predicted"/>
<protein>
    <recommendedName>
        <fullName evidence="4">F-box domain-containing protein</fullName>
    </recommendedName>
</protein>
<sequence length="712" mass="80253">MQNFHDLPLEIIGLIVDQLRDQKDLKRLCEVSKHLNHHTTPRLYGSITISSRDESNICYIDVESLLSMRTKSDNNLKYVKDVLIVAPFDKRLRHRCVDDSTFRNSDESLVGVAGADILHSICLTRLESNLCYFLGGLADNNLQSFRFAWTLILIHPVAEFLDSWNLGICMPRKVSSYLSKKQKQIESLSLISDPTCSSPVGTRLSFHRSPFNCLRSFSWQGIHEVRDGEVVATLLCKNAEHLEQIKLDFIAVFEGVLWYNSDDTPNRFATDILMLKPGERRTLFPSLRDLSLSAVLFAGAPAEIAAAFDIPTLRSLKLRNCQGMNALLKELTSSGQAIKITRLEIELTVEIEDDQDIWPLFKFLSSFQGLEDLYVLSDESEHIFMDYWQAVVHHKSTLKRTVHQQRMDKTRNSIGYFNHNLIYWYEVVEEMLLGPKLEAVGLCAKPISLAVDLVHTHPRPKLQLLHFRTSALKSSDPTLADMQTSSISSYSATDDLEELDMSDEGSLEHESSSSTGAGAVPSGNNTHAEAAWSRNDKRDGQLPWESEIDLELAGDPVPSASPWRTESSSEPGDDYLPTCMMSETPEPEEDPIPSAFLASPEGKNTSEAFGETPHQVLRFAQWAFSPDGLPELRILAFGNFSHQGRYKNHNVLLCRSKASTEYASGELDVETTPIASLMFREVTEEDWSLQDMIRANMDMLEACPEDTLIWEL</sequence>
<accession>A0ABR4BBL4</accession>
<keyword evidence="3" id="KW-1185">Reference proteome</keyword>
<organism evidence="2 3">
    <name type="scientific">Lepraria finkii</name>
    <dbReference type="NCBI Taxonomy" id="1340010"/>
    <lineage>
        <taxon>Eukaryota</taxon>
        <taxon>Fungi</taxon>
        <taxon>Dikarya</taxon>
        <taxon>Ascomycota</taxon>
        <taxon>Pezizomycotina</taxon>
        <taxon>Lecanoromycetes</taxon>
        <taxon>OSLEUM clade</taxon>
        <taxon>Lecanoromycetidae</taxon>
        <taxon>Lecanorales</taxon>
        <taxon>Lecanorineae</taxon>
        <taxon>Stereocaulaceae</taxon>
        <taxon>Lepraria</taxon>
    </lineage>
</organism>
<evidence type="ECO:0000313" key="3">
    <source>
        <dbReference type="Proteomes" id="UP001590951"/>
    </source>
</evidence>
<reference evidence="2 3" key="1">
    <citation type="submission" date="2024-09" db="EMBL/GenBank/DDBJ databases">
        <title>Rethinking Asexuality: The Enigmatic Case of Functional Sexual Genes in Lepraria (Stereocaulaceae).</title>
        <authorList>
            <person name="Doellman M."/>
            <person name="Sun Y."/>
            <person name="Barcenas-Pena A."/>
            <person name="Lumbsch H.T."/>
            <person name="Grewe F."/>
        </authorList>
    </citation>
    <scope>NUCLEOTIDE SEQUENCE [LARGE SCALE GENOMIC DNA]</scope>
    <source>
        <strain evidence="2 3">Grewe 0041</strain>
    </source>
</reference>
<dbReference type="Proteomes" id="UP001590951">
    <property type="component" value="Unassembled WGS sequence"/>
</dbReference>
<evidence type="ECO:0008006" key="4">
    <source>
        <dbReference type="Google" id="ProtNLM"/>
    </source>
</evidence>
<evidence type="ECO:0000256" key="1">
    <source>
        <dbReference type="SAM" id="MobiDB-lite"/>
    </source>
</evidence>
<gene>
    <name evidence="2" type="ORF">ABVK25_004590</name>
</gene>
<dbReference type="EMBL" id="JBHFEH010000012">
    <property type="protein sequence ID" value="KAL2055252.1"/>
    <property type="molecule type" value="Genomic_DNA"/>
</dbReference>
<evidence type="ECO:0000313" key="2">
    <source>
        <dbReference type="EMBL" id="KAL2055252.1"/>
    </source>
</evidence>
<comment type="caution">
    <text evidence="2">The sequence shown here is derived from an EMBL/GenBank/DDBJ whole genome shotgun (WGS) entry which is preliminary data.</text>
</comment>
<feature type="region of interest" description="Disordered" evidence="1">
    <location>
        <begin position="499"/>
        <end position="590"/>
    </location>
</feature>